<evidence type="ECO:0000256" key="2">
    <source>
        <dbReference type="SAM" id="Coils"/>
    </source>
</evidence>
<dbReference type="Pfam" id="PF25917">
    <property type="entry name" value="BSH_RND"/>
    <property type="match status" value="1"/>
</dbReference>
<name>Q07HL2_RHOP5</name>
<evidence type="ECO:0000313" key="5">
    <source>
        <dbReference type="EMBL" id="ABJ08572.1"/>
    </source>
</evidence>
<organism evidence="5">
    <name type="scientific">Rhodopseudomonas palustris (strain BisA53)</name>
    <dbReference type="NCBI Taxonomy" id="316055"/>
    <lineage>
        <taxon>Bacteria</taxon>
        <taxon>Pseudomonadati</taxon>
        <taxon>Pseudomonadota</taxon>
        <taxon>Alphaproteobacteria</taxon>
        <taxon>Hyphomicrobiales</taxon>
        <taxon>Nitrobacteraceae</taxon>
        <taxon>Rhodopseudomonas</taxon>
    </lineage>
</organism>
<dbReference type="GO" id="GO:0005886">
    <property type="term" value="C:plasma membrane"/>
    <property type="evidence" value="ECO:0007669"/>
    <property type="project" value="TreeGrafter"/>
</dbReference>
<protein>
    <submittedName>
        <fullName evidence="5">Efflux transporter, RND family, MFP subunit</fullName>
    </submittedName>
</protein>
<dbReference type="KEGG" id="rpe:RPE_4652"/>
<dbReference type="STRING" id="316055.RPE_4652"/>
<dbReference type="InterPro" id="IPR006143">
    <property type="entry name" value="RND_pump_MFP"/>
</dbReference>
<feature type="coiled-coil region" evidence="2">
    <location>
        <begin position="207"/>
        <end position="234"/>
    </location>
</feature>
<dbReference type="SUPFAM" id="SSF111369">
    <property type="entry name" value="HlyD-like secretion proteins"/>
    <property type="match status" value="1"/>
</dbReference>
<dbReference type="HOGENOM" id="CLU_018816_4_0_5"/>
<evidence type="ECO:0000256" key="3">
    <source>
        <dbReference type="SAM" id="MobiDB-lite"/>
    </source>
</evidence>
<dbReference type="PANTHER" id="PTHR30158">
    <property type="entry name" value="ACRA/E-RELATED COMPONENT OF DRUG EFFLUX TRANSPORTER"/>
    <property type="match status" value="1"/>
</dbReference>
<dbReference type="Gene3D" id="2.40.50.100">
    <property type="match status" value="1"/>
</dbReference>
<dbReference type="PANTHER" id="PTHR30158:SF10">
    <property type="entry name" value="CATION EFFLUX PUMP"/>
    <property type="match status" value="1"/>
</dbReference>
<keyword evidence="2" id="KW-0175">Coiled coil</keyword>
<dbReference type="EMBL" id="CP000463">
    <property type="protein sequence ID" value="ABJ08572.1"/>
    <property type="molecule type" value="Genomic_DNA"/>
</dbReference>
<gene>
    <name evidence="5" type="ordered locus">RPE_4652</name>
</gene>
<dbReference type="NCBIfam" id="TIGR01730">
    <property type="entry name" value="RND_mfp"/>
    <property type="match status" value="1"/>
</dbReference>
<evidence type="ECO:0000259" key="4">
    <source>
        <dbReference type="Pfam" id="PF25917"/>
    </source>
</evidence>
<dbReference type="AlphaFoldDB" id="Q07HL2"/>
<reference evidence="5" key="1">
    <citation type="submission" date="2006-09" db="EMBL/GenBank/DDBJ databases">
        <title>Complete sequence of Rhodopseudomonas palustris BisA53.</title>
        <authorList>
            <consortium name="US DOE Joint Genome Institute"/>
            <person name="Copeland A."/>
            <person name="Lucas S."/>
            <person name="Lapidus A."/>
            <person name="Barry K."/>
            <person name="Detter J.C."/>
            <person name="Glavina del Rio T."/>
            <person name="Hammon N."/>
            <person name="Israni S."/>
            <person name="Dalin E."/>
            <person name="Tice H."/>
            <person name="Pitluck S."/>
            <person name="Chain P."/>
            <person name="Malfatti S."/>
            <person name="Shin M."/>
            <person name="Vergez L."/>
            <person name="Schmutz J."/>
            <person name="Larimer F."/>
            <person name="Land M."/>
            <person name="Hauser L."/>
            <person name="Pelletier D.A."/>
            <person name="Kyrpides N."/>
            <person name="Kim E."/>
            <person name="Harwood C.S."/>
            <person name="Oda Y."/>
            <person name="Richardson P."/>
        </authorList>
    </citation>
    <scope>NUCLEOTIDE SEQUENCE [LARGE SCALE GENOMIC DNA]</scope>
    <source>
        <strain evidence="5">BisA53</strain>
    </source>
</reference>
<dbReference type="GO" id="GO:0046677">
    <property type="term" value="P:response to antibiotic"/>
    <property type="evidence" value="ECO:0007669"/>
    <property type="project" value="TreeGrafter"/>
</dbReference>
<feature type="domain" description="Multidrug resistance protein MdtA-like barrel-sandwich hybrid" evidence="4">
    <location>
        <begin position="175"/>
        <end position="313"/>
    </location>
</feature>
<dbReference type="InterPro" id="IPR058625">
    <property type="entry name" value="MdtA-like_BSH"/>
</dbReference>
<proteinExistence type="inferred from homology"/>
<sequence>MASRLDDIFEYPYIRNYENASEHDGSGGRSGQRPVEGVGEPASVVDRMSVDRRRTVGRRAGGIARAARLHRLAAPGAAAQGRAGGGAARRPIHLLFHRQRPGAGSVDHAVPGVLPAGGEEIEQGKMIMREWMTLGLVAAATLATTVARADNFTVQARPVADEKAVFATVESVSVVPARGRIGGTIIQLGVREGDPVKRGQSIAVIADEKLTLQLKALDAQIDALQAQSNQAQTDFTRIEGLVERGTLPRVKLDEARTALNVAENGLRARTAERAVIQQQSTEGQVLAPADGRVLTKLVAVGSVVLPGDPVATIAQQDFKLRLRVPERHAKFLKAGDKVRVDGDELGGRAVKSGVIDLVYPQIEDGRVIADANVDNAGEYFVGDRLRVWVSGGQRRALVVPARYLTTRFGIDYVRLQSAKGAISVPVQRGRESPSTEIPDGIEILSGVRAGDVLVQP</sequence>
<comment type="similarity">
    <text evidence="1">Belongs to the membrane fusion protein (MFP) (TC 8.A.1) family.</text>
</comment>
<dbReference type="GO" id="GO:0022857">
    <property type="term" value="F:transmembrane transporter activity"/>
    <property type="evidence" value="ECO:0007669"/>
    <property type="project" value="InterPro"/>
</dbReference>
<dbReference type="eggNOG" id="COG0845">
    <property type="taxonomic scope" value="Bacteria"/>
</dbReference>
<feature type="region of interest" description="Disordered" evidence="3">
    <location>
        <begin position="19"/>
        <end position="41"/>
    </location>
</feature>
<dbReference type="Gene3D" id="2.40.30.170">
    <property type="match status" value="1"/>
</dbReference>
<dbReference type="GO" id="GO:0030313">
    <property type="term" value="C:cell envelope"/>
    <property type="evidence" value="ECO:0007669"/>
    <property type="project" value="UniProtKB-SubCell"/>
</dbReference>
<dbReference type="Gene3D" id="1.10.287.470">
    <property type="entry name" value="Helix hairpin bin"/>
    <property type="match status" value="1"/>
</dbReference>
<evidence type="ECO:0000256" key="1">
    <source>
        <dbReference type="ARBA" id="ARBA00009477"/>
    </source>
</evidence>
<accession>Q07HL2</accession>